<dbReference type="AlphaFoldDB" id="A0A812L3S0"/>
<gene>
    <name evidence="2" type="ORF">SNAT2548_LOCUS10659</name>
</gene>
<dbReference type="EMBL" id="CAJNDS010000890">
    <property type="protein sequence ID" value="CAE7239624.1"/>
    <property type="molecule type" value="Genomic_DNA"/>
</dbReference>
<evidence type="ECO:0000313" key="3">
    <source>
        <dbReference type="Proteomes" id="UP000604046"/>
    </source>
</evidence>
<reference evidence="2" key="1">
    <citation type="submission" date="2021-02" db="EMBL/GenBank/DDBJ databases">
        <authorList>
            <person name="Dougan E. K."/>
            <person name="Rhodes N."/>
            <person name="Thang M."/>
            <person name="Chan C."/>
        </authorList>
    </citation>
    <scope>NUCLEOTIDE SEQUENCE</scope>
</reference>
<feature type="region of interest" description="Disordered" evidence="1">
    <location>
        <begin position="1"/>
        <end position="22"/>
    </location>
</feature>
<proteinExistence type="predicted"/>
<protein>
    <submittedName>
        <fullName evidence="2">Uncharacterized protein</fullName>
    </submittedName>
</protein>
<accession>A0A812L3S0</accession>
<sequence length="189" mass="20607">MKCQAVASVSQEGTQPEDEDEVAFTEGAEEGLAAKRAAEMGGAVAAEAMLRGPHLRGARVRTCIAGFDLGIPLDLALLADQLPNTQYTEKGTLQLRGLRPHRYVAEVGRRGRISLRTNVDEEEVAYGVPLHLRRGFGWRPLSSQGGDPRPGEAALQRIGDLPILEGPVFGPVKSYKWYLRYLVPSFPIT</sequence>
<keyword evidence="3" id="KW-1185">Reference proteome</keyword>
<dbReference type="OrthoDB" id="2127950at2759"/>
<name>A0A812L3S0_9DINO</name>
<evidence type="ECO:0000313" key="2">
    <source>
        <dbReference type="EMBL" id="CAE7239624.1"/>
    </source>
</evidence>
<dbReference type="Proteomes" id="UP000604046">
    <property type="component" value="Unassembled WGS sequence"/>
</dbReference>
<comment type="caution">
    <text evidence="2">The sequence shown here is derived from an EMBL/GenBank/DDBJ whole genome shotgun (WGS) entry which is preliminary data.</text>
</comment>
<evidence type="ECO:0000256" key="1">
    <source>
        <dbReference type="SAM" id="MobiDB-lite"/>
    </source>
</evidence>
<organism evidence="2 3">
    <name type="scientific">Symbiodinium natans</name>
    <dbReference type="NCBI Taxonomy" id="878477"/>
    <lineage>
        <taxon>Eukaryota</taxon>
        <taxon>Sar</taxon>
        <taxon>Alveolata</taxon>
        <taxon>Dinophyceae</taxon>
        <taxon>Suessiales</taxon>
        <taxon>Symbiodiniaceae</taxon>
        <taxon>Symbiodinium</taxon>
    </lineage>
</organism>